<dbReference type="Proteomes" id="UP001064048">
    <property type="component" value="Chromosome 11"/>
</dbReference>
<accession>A0ACC0JLZ0</accession>
<organism evidence="1 2">
    <name type="scientific">Choristoneura fumiferana</name>
    <name type="common">Spruce budworm moth</name>
    <name type="synonym">Archips fumiferana</name>
    <dbReference type="NCBI Taxonomy" id="7141"/>
    <lineage>
        <taxon>Eukaryota</taxon>
        <taxon>Metazoa</taxon>
        <taxon>Ecdysozoa</taxon>
        <taxon>Arthropoda</taxon>
        <taxon>Hexapoda</taxon>
        <taxon>Insecta</taxon>
        <taxon>Pterygota</taxon>
        <taxon>Neoptera</taxon>
        <taxon>Endopterygota</taxon>
        <taxon>Lepidoptera</taxon>
        <taxon>Glossata</taxon>
        <taxon>Ditrysia</taxon>
        <taxon>Tortricoidea</taxon>
        <taxon>Tortricidae</taxon>
        <taxon>Tortricinae</taxon>
        <taxon>Choristoneura</taxon>
    </lineage>
</organism>
<protein>
    <submittedName>
        <fullName evidence="1">Uncharacterized protein</fullName>
    </submittedName>
</protein>
<name>A0ACC0JLZ0_CHOFU</name>
<evidence type="ECO:0000313" key="1">
    <source>
        <dbReference type="EMBL" id="KAI8425099.1"/>
    </source>
</evidence>
<keyword evidence="2" id="KW-1185">Reference proteome</keyword>
<evidence type="ECO:0000313" key="2">
    <source>
        <dbReference type="Proteomes" id="UP001064048"/>
    </source>
</evidence>
<proteinExistence type="predicted"/>
<gene>
    <name evidence="1" type="ORF">MSG28_006958</name>
</gene>
<reference evidence="1 2" key="1">
    <citation type="journal article" date="2022" name="Genome Biol. Evol.">
        <title>The Spruce Budworm Genome: Reconstructing the Evolutionary History of Antifreeze Proteins.</title>
        <authorList>
            <person name="Beliveau C."/>
            <person name="Gagne P."/>
            <person name="Picq S."/>
            <person name="Vernygora O."/>
            <person name="Keeling C.I."/>
            <person name="Pinkney K."/>
            <person name="Doucet D."/>
            <person name="Wen F."/>
            <person name="Johnston J.S."/>
            <person name="Maaroufi H."/>
            <person name="Boyle B."/>
            <person name="Laroche J."/>
            <person name="Dewar K."/>
            <person name="Juretic N."/>
            <person name="Blackburn G."/>
            <person name="Nisole A."/>
            <person name="Brunet B."/>
            <person name="Brandao M."/>
            <person name="Lumley L."/>
            <person name="Duan J."/>
            <person name="Quan G."/>
            <person name="Lucarotti C.J."/>
            <person name="Roe A.D."/>
            <person name="Sperling F.A.H."/>
            <person name="Levesque R.C."/>
            <person name="Cusson M."/>
        </authorList>
    </citation>
    <scope>NUCLEOTIDE SEQUENCE [LARGE SCALE GENOMIC DNA]</scope>
    <source>
        <strain evidence="1">Glfc:IPQL:Cfum</strain>
    </source>
</reference>
<dbReference type="EMBL" id="CM046111">
    <property type="protein sequence ID" value="KAI8425099.1"/>
    <property type="molecule type" value="Genomic_DNA"/>
</dbReference>
<sequence length="193" mass="21279">MSFIIGSTICLSVLPDSEHKPLARRMSAPGLTSEAQLRYLLQWFGEFSELQREDFLPVLSAASGGNTDQLAATLAALSCEDKPVSLFQCRIKLFNEWYPTWTAEERDRLVAGVTETDPDFGKKLQDILTNGLQMNGDLNGTSELHSPIEEEDKQEVEAGNSVEVEQSEETTEEKEEVVVTQDGNIPVEIAAAS</sequence>
<comment type="caution">
    <text evidence="1">The sequence shown here is derived from an EMBL/GenBank/DDBJ whole genome shotgun (WGS) entry which is preliminary data.</text>
</comment>